<dbReference type="SUPFAM" id="SSF52833">
    <property type="entry name" value="Thioredoxin-like"/>
    <property type="match status" value="1"/>
</dbReference>
<name>A0AAD7EVD7_9AGAR</name>
<dbReference type="GO" id="GO:0005829">
    <property type="term" value="C:cytosol"/>
    <property type="evidence" value="ECO:0007669"/>
    <property type="project" value="TreeGrafter"/>
</dbReference>
<comment type="similarity">
    <text evidence="1">Belongs to the thioredoxin family.</text>
</comment>
<comment type="caution">
    <text evidence="3">The sequence shown here is derived from an EMBL/GenBank/DDBJ whole genome shotgun (WGS) entry which is preliminary data.</text>
</comment>
<dbReference type="Proteomes" id="UP001218218">
    <property type="component" value="Unassembled WGS sequence"/>
</dbReference>
<dbReference type="InterPro" id="IPR010357">
    <property type="entry name" value="TXNDC17_dom"/>
</dbReference>
<dbReference type="InterPro" id="IPR045108">
    <property type="entry name" value="TXNDC17-like"/>
</dbReference>
<organism evidence="3 4">
    <name type="scientific">Mycena albidolilacea</name>
    <dbReference type="NCBI Taxonomy" id="1033008"/>
    <lineage>
        <taxon>Eukaryota</taxon>
        <taxon>Fungi</taxon>
        <taxon>Dikarya</taxon>
        <taxon>Basidiomycota</taxon>
        <taxon>Agaricomycotina</taxon>
        <taxon>Agaricomycetes</taxon>
        <taxon>Agaricomycetidae</taxon>
        <taxon>Agaricales</taxon>
        <taxon>Marasmiineae</taxon>
        <taxon>Mycenaceae</taxon>
        <taxon>Mycena</taxon>
    </lineage>
</organism>
<gene>
    <name evidence="3" type="ORF">DFH08DRAFT_111597</name>
</gene>
<evidence type="ECO:0000256" key="1">
    <source>
        <dbReference type="ARBA" id="ARBA00008987"/>
    </source>
</evidence>
<keyword evidence="4" id="KW-1185">Reference proteome</keyword>
<dbReference type="Gene3D" id="3.40.30.10">
    <property type="entry name" value="Glutaredoxin"/>
    <property type="match status" value="1"/>
</dbReference>
<dbReference type="PANTHER" id="PTHR12452">
    <property type="entry name" value="42-9-9 PROTEIN-RELATED"/>
    <property type="match status" value="1"/>
</dbReference>
<dbReference type="EMBL" id="JARIHO010000014">
    <property type="protein sequence ID" value="KAJ7350484.1"/>
    <property type="molecule type" value="Genomic_DNA"/>
</dbReference>
<protein>
    <recommendedName>
        <fullName evidence="2">Thioredoxin domain-containing protein</fullName>
    </recommendedName>
</protein>
<reference evidence="3" key="1">
    <citation type="submission" date="2023-03" db="EMBL/GenBank/DDBJ databases">
        <title>Massive genome expansion in bonnet fungi (Mycena s.s.) driven by repeated elements and novel gene families across ecological guilds.</title>
        <authorList>
            <consortium name="Lawrence Berkeley National Laboratory"/>
            <person name="Harder C.B."/>
            <person name="Miyauchi S."/>
            <person name="Viragh M."/>
            <person name="Kuo A."/>
            <person name="Thoen E."/>
            <person name="Andreopoulos B."/>
            <person name="Lu D."/>
            <person name="Skrede I."/>
            <person name="Drula E."/>
            <person name="Henrissat B."/>
            <person name="Morin E."/>
            <person name="Kohler A."/>
            <person name="Barry K."/>
            <person name="LaButti K."/>
            <person name="Morin E."/>
            <person name="Salamov A."/>
            <person name="Lipzen A."/>
            <person name="Mereny Z."/>
            <person name="Hegedus B."/>
            <person name="Baldrian P."/>
            <person name="Stursova M."/>
            <person name="Weitz H."/>
            <person name="Taylor A."/>
            <person name="Grigoriev I.V."/>
            <person name="Nagy L.G."/>
            <person name="Martin F."/>
            <person name="Kauserud H."/>
        </authorList>
    </citation>
    <scope>NUCLEOTIDE SEQUENCE</scope>
    <source>
        <strain evidence="3">CBHHK002</strain>
    </source>
</reference>
<evidence type="ECO:0000259" key="2">
    <source>
        <dbReference type="Pfam" id="PF06110"/>
    </source>
</evidence>
<sequence length="115" mass="12666">MVIQTTDRTASESLLTQDGYALFYASLVDGQPWCSDCRAISDKVQKAFAGPDAPPLTIIEVGLKTEWKSQDNIFRGSPWKVSGIPTLFHVNEGAVAHRYEDDPDVIKKLDEIIGA</sequence>
<dbReference type="InterPro" id="IPR036249">
    <property type="entry name" value="Thioredoxin-like_sf"/>
</dbReference>
<evidence type="ECO:0000313" key="3">
    <source>
        <dbReference type="EMBL" id="KAJ7350484.1"/>
    </source>
</evidence>
<dbReference type="PANTHER" id="PTHR12452:SF0">
    <property type="entry name" value="THIOREDOXIN DOMAIN-CONTAINING PROTEIN 17"/>
    <property type="match status" value="1"/>
</dbReference>
<dbReference type="GO" id="GO:0047134">
    <property type="term" value="F:protein-disulfide reductase [NAD(P)H] activity"/>
    <property type="evidence" value="ECO:0007669"/>
    <property type="project" value="InterPro"/>
</dbReference>
<accession>A0AAD7EVD7</accession>
<evidence type="ECO:0000313" key="4">
    <source>
        <dbReference type="Proteomes" id="UP001218218"/>
    </source>
</evidence>
<dbReference type="AlphaFoldDB" id="A0AAD7EVD7"/>
<dbReference type="Pfam" id="PF06110">
    <property type="entry name" value="TXD17-like_Trx"/>
    <property type="match status" value="1"/>
</dbReference>
<proteinExistence type="inferred from homology"/>
<feature type="domain" description="Thioredoxin" evidence="2">
    <location>
        <begin position="18"/>
        <end position="92"/>
    </location>
</feature>